<dbReference type="KEGG" id="muh:HYN43_003775"/>
<dbReference type="InterPro" id="IPR011059">
    <property type="entry name" value="Metal-dep_hydrolase_composite"/>
</dbReference>
<dbReference type="AlphaFoldDB" id="A0A494VN96"/>
<dbReference type="GO" id="GO:0016810">
    <property type="term" value="F:hydrolase activity, acting on carbon-nitrogen (but not peptide) bonds"/>
    <property type="evidence" value="ECO:0007669"/>
    <property type="project" value="InterPro"/>
</dbReference>
<dbReference type="NCBIfam" id="NF011987">
    <property type="entry name" value="PRK15446.2-3"/>
    <property type="match status" value="1"/>
</dbReference>
<dbReference type="PIRSF" id="PIRSF038971">
    <property type="entry name" value="PhnM"/>
    <property type="match status" value="1"/>
</dbReference>
<dbReference type="GO" id="GO:0019700">
    <property type="term" value="P:organic phosphonate catabolic process"/>
    <property type="evidence" value="ECO:0007669"/>
    <property type="project" value="InterPro"/>
</dbReference>
<dbReference type="NCBIfam" id="NF011990">
    <property type="entry name" value="PRK15446.2-6"/>
    <property type="match status" value="1"/>
</dbReference>
<dbReference type="InterPro" id="IPR006680">
    <property type="entry name" value="Amidohydro-rel"/>
</dbReference>
<dbReference type="InterPro" id="IPR032466">
    <property type="entry name" value="Metal_Hydrolase"/>
</dbReference>
<dbReference type="PANTHER" id="PTHR43135">
    <property type="entry name" value="ALPHA-D-RIBOSE 1-METHYLPHOSPHONATE 5-TRIPHOSPHATE DIPHOSPHATASE"/>
    <property type="match status" value="1"/>
</dbReference>
<sequence length="405" mass="44537">MRSFIISNATVITPTEVLQNTSVLVEHGIITHIAPQIDEQLAEYTIDAQGDILMPGIIDIHTDAMDAEIVPRTGADIPINVAFRELERKMSGCGFTTVYHSMHLGYDMAEMHSRSKYTRDEVFETVHRAAKGSTLLNNKIHLRFELSGVKAYESCFELMDKGYVQLLSVMDHTPGQGQISKEYFIAFAIKMGKSAEEAEQAFIDKLAMPIIKEEKLEAMIKHAQQLHIPVASHDDDSVEKVNYMRGLGIDICEFPITMETAKHAAKLGMHVVGGASNILRGGSLSGNLNMKDAVLQGAVDSLCSDYYPPAIIHAIFKLYNEEGMPLPDAVKMATLNPAKAVGISTHTGSIETGKDADLVIVKLLDGIPMVTHTIVRGHMVAQASNKINYNKDYQPDNNLSLTNEL</sequence>
<keyword evidence="3" id="KW-1185">Reference proteome</keyword>
<dbReference type="EC" id="3.6.1.63" evidence="2"/>
<feature type="domain" description="Amidohydrolase-related" evidence="1">
    <location>
        <begin position="53"/>
        <end position="379"/>
    </location>
</feature>
<dbReference type="OrthoDB" id="9775607at2"/>
<protein>
    <submittedName>
        <fullName evidence="2">Alpha-D-ribose 1-methylphosphonate 5-triphosphate diphosphatase</fullName>
        <ecNumber evidence="2">3.6.1.63</ecNumber>
    </submittedName>
</protein>
<evidence type="ECO:0000313" key="3">
    <source>
        <dbReference type="Proteomes" id="UP000270046"/>
    </source>
</evidence>
<dbReference type="PANTHER" id="PTHR43135:SF3">
    <property type="entry name" value="ALPHA-D-RIBOSE 1-METHYLPHOSPHONATE 5-TRIPHOSPHATE DIPHOSPHATASE"/>
    <property type="match status" value="1"/>
</dbReference>
<dbReference type="SUPFAM" id="SSF51556">
    <property type="entry name" value="Metallo-dependent hydrolases"/>
    <property type="match status" value="1"/>
</dbReference>
<reference evidence="2 3" key="1">
    <citation type="submission" date="2018-10" db="EMBL/GenBank/DDBJ databases">
        <title>Genome sequencing of Mucilaginibacter sp. HYN0043.</title>
        <authorList>
            <person name="Kim M."/>
            <person name="Yi H."/>
        </authorList>
    </citation>
    <scope>NUCLEOTIDE SEQUENCE [LARGE SCALE GENOMIC DNA]</scope>
    <source>
        <strain evidence="2 3">HYN0043</strain>
    </source>
</reference>
<dbReference type="InterPro" id="IPR051781">
    <property type="entry name" value="Metallo-dep_Hydrolase"/>
</dbReference>
<dbReference type="Pfam" id="PF01979">
    <property type="entry name" value="Amidohydro_1"/>
    <property type="match status" value="1"/>
</dbReference>
<dbReference type="RefSeq" id="WP_119408188.1">
    <property type="nucleotide sequence ID" value="NZ_CP032869.1"/>
</dbReference>
<dbReference type="NCBIfam" id="NF011984">
    <property type="entry name" value="PRK15446.1-5"/>
    <property type="match status" value="1"/>
</dbReference>
<proteinExistence type="predicted"/>
<dbReference type="SUPFAM" id="SSF51338">
    <property type="entry name" value="Composite domain of metallo-dependent hydrolases"/>
    <property type="match status" value="1"/>
</dbReference>
<dbReference type="InterPro" id="IPR012696">
    <property type="entry name" value="PhnM"/>
</dbReference>
<evidence type="ECO:0000259" key="1">
    <source>
        <dbReference type="Pfam" id="PF01979"/>
    </source>
</evidence>
<dbReference type="Gene3D" id="2.30.40.10">
    <property type="entry name" value="Urease, subunit C, domain 1"/>
    <property type="match status" value="2"/>
</dbReference>
<accession>A0A494VN96</accession>
<dbReference type="Proteomes" id="UP000270046">
    <property type="component" value="Chromosome"/>
</dbReference>
<evidence type="ECO:0000313" key="2">
    <source>
        <dbReference type="EMBL" id="AYL94470.1"/>
    </source>
</evidence>
<dbReference type="EMBL" id="CP032869">
    <property type="protein sequence ID" value="AYL94470.1"/>
    <property type="molecule type" value="Genomic_DNA"/>
</dbReference>
<organism evidence="2 3">
    <name type="scientific">Mucilaginibacter celer</name>
    <dbReference type="NCBI Taxonomy" id="2305508"/>
    <lineage>
        <taxon>Bacteria</taxon>
        <taxon>Pseudomonadati</taxon>
        <taxon>Bacteroidota</taxon>
        <taxon>Sphingobacteriia</taxon>
        <taxon>Sphingobacteriales</taxon>
        <taxon>Sphingobacteriaceae</taxon>
        <taxon>Mucilaginibacter</taxon>
    </lineage>
</organism>
<gene>
    <name evidence="2" type="ORF">HYN43_003775</name>
</gene>
<name>A0A494VN96_9SPHI</name>
<keyword evidence="2" id="KW-0378">Hydrolase</keyword>